<dbReference type="AlphaFoldDB" id="A0A160V715"/>
<dbReference type="GO" id="GO:0008930">
    <property type="term" value="F:methylthioadenosine nucleosidase activity"/>
    <property type="evidence" value="ECO:0007669"/>
    <property type="project" value="TreeGrafter"/>
</dbReference>
<proteinExistence type="predicted"/>
<accession>A0A160V715</accession>
<dbReference type="InterPro" id="IPR035994">
    <property type="entry name" value="Nucleoside_phosphorylase_sf"/>
</dbReference>
<dbReference type="PANTHER" id="PTHR46832:SF1">
    <property type="entry name" value="5'-METHYLTHIOADENOSINE_S-ADENOSYLHOMOCYSTEINE NUCLEOSIDASE"/>
    <property type="match status" value="1"/>
</dbReference>
<feature type="domain" description="Nucleoside phosphorylase" evidence="1">
    <location>
        <begin position="38"/>
        <end position="184"/>
    </location>
</feature>
<dbReference type="GO" id="GO:0019284">
    <property type="term" value="P:L-methionine salvage from S-adenosylmethionine"/>
    <property type="evidence" value="ECO:0007669"/>
    <property type="project" value="TreeGrafter"/>
</dbReference>
<dbReference type="GO" id="GO:0009116">
    <property type="term" value="P:nucleoside metabolic process"/>
    <property type="evidence" value="ECO:0007669"/>
    <property type="project" value="InterPro"/>
</dbReference>
<dbReference type="Pfam" id="PF01048">
    <property type="entry name" value="PNP_UDP_1"/>
    <property type="match status" value="1"/>
</dbReference>
<organism evidence="2">
    <name type="scientific">hydrothermal vent metagenome</name>
    <dbReference type="NCBI Taxonomy" id="652676"/>
    <lineage>
        <taxon>unclassified sequences</taxon>
        <taxon>metagenomes</taxon>
        <taxon>ecological metagenomes</taxon>
    </lineage>
</organism>
<protein>
    <submittedName>
        <fullName evidence="2">Adenosylhopane nucleosidase, HpnG</fullName>
    </submittedName>
</protein>
<dbReference type="Gene3D" id="3.40.50.1580">
    <property type="entry name" value="Nucleoside phosphorylase domain"/>
    <property type="match status" value="1"/>
</dbReference>
<dbReference type="GO" id="GO:0005829">
    <property type="term" value="C:cytosol"/>
    <property type="evidence" value="ECO:0007669"/>
    <property type="project" value="TreeGrafter"/>
</dbReference>
<dbReference type="EMBL" id="FAXA01000102">
    <property type="protein sequence ID" value="CUV01599.1"/>
    <property type="molecule type" value="Genomic_DNA"/>
</dbReference>
<reference evidence="2" key="1">
    <citation type="submission" date="2015-10" db="EMBL/GenBank/DDBJ databases">
        <authorList>
            <person name="Gilbert D.G."/>
        </authorList>
    </citation>
    <scope>NUCLEOTIDE SEQUENCE</scope>
</reference>
<name>A0A160V715_9ZZZZ</name>
<gene>
    <name evidence="2" type="ORF">MGWOODY_Clf1033</name>
</gene>
<dbReference type="InterPro" id="IPR000845">
    <property type="entry name" value="Nucleoside_phosphorylase_d"/>
</dbReference>
<evidence type="ECO:0000313" key="2">
    <source>
        <dbReference type="EMBL" id="CUV01599.1"/>
    </source>
</evidence>
<dbReference type="SUPFAM" id="SSF53167">
    <property type="entry name" value="Purine and uridine phosphorylases"/>
    <property type="match status" value="1"/>
</dbReference>
<dbReference type="PANTHER" id="PTHR46832">
    <property type="entry name" value="5'-METHYLTHIOADENOSINE/S-ADENOSYLHOMOCYSTEINE NUCLEOSIDASE"/>
    <property type="match status" value="1"/>
</dbReference>
<evidence type="ECO:0000259" key="1">
    <source>
        <dbReference type="Pfam" id="PF01048"/>
    </source>
</evidence>
<dbReference type="GO" id="GO:0008782">
    <property type="term" value="F:adenosylhomocysteine nucleosidase activity"/>
    <property type="evidence" value="ECO:0007669"/>
    <property type="project" value="TreeGrafter"/>
</dbReference>
<sequence length="243" mass="26342">MLIVVASMEQELTGLRRELREIENATGISSQVEFQVLGVGPERAGAAMAALLEDRPSRRSKVDGVLLVGVAGGVDPKLETGDLLLADRHALQNGASQGAGQAIKPDADMLQSAQKAALELSVPIFNGGSLTVDHLVAEPHEREFLRTEYQVYSVNMEDYRAAEAAQNAGVPFLSVRVVLDTASQRLPGYLPGLARSRYKVVTKILLMPWRIPTMLHLKRQLQLCQAVLTNFGVSYLKVTGNLG</sequence>